<proteinExistence type="predicted"/>
<dbReference type="Proteomes" id="UP000053370">
    <property type="component" value="Unassembled WGS sequence"/>
</dbReference>
<dbReference type="OrthoDB" id="9798999at2"/>
<dbReference type="STRING" id="1678840.ATC1_12410"/>
<keyword evidence="2" id="KW-0238">DNA-binding</keyword>
<name>A0A0K8PB35_9CHLR</name>
<dbReference type="GO" id="GO:0003677">
    <property type="term" value="F:DNA binding"/>
    <property type="evidence" value="ECO:0007669"/>
    <property type="project" value="UniProtKB-KW"/>
</dbReference>
<sequence>MVNSKYQAVQCSKGREWLLRITTGNDVYESIQQFAKDNQIRFAQVHTAFMGGFEPARMMIWTPDSQDPDNWHHETAMDVQNLTMLLSMSGFIHLRKLDDGKEEPFPAIHYIVGAAWNAPITGGHLIQGTIAKGNLEVFITEILGIDSKHEDNVNIHAPENWYVETGKAR</sequence>
<dbReference type="AlphaFoldDB" id="A0A0K8PB35"/>
<keyword evidence="3" id="KW-1185">Reference proteome</keyword>
<evidence type="ECO:0000313" key="3">
    <source>
        <dbReference type="Proteomes" id="UP000053370"/>
    </source>
</evidence>
<dbReference type="EMBL" id="DF968180">
    <property type="protein sequence ID" value="GAP39873.1"/>
    <property type="molecule type" value="Genomic_DNA"/>
</dbReference>
<dbReference type="RefSeq" id="WP_062278671.1">
    <property type="nucleotide sequence ID" value="NZ_DF968180.1"/>
</dbReference>
<reference evidence="2" key="1">
    <citation type="journal article" date="2015" name="Genome Announc.">
        <title>Draft Genome Sequence of Anaerolineae Strain TC1, a Novel Isolate from a Methanogenic Wastewater Treatment System.</title>
        <authorList>
            <person name="Matsuura N."/>
            <person name="Tourlousse D.M."/>
            <person name="Sun L."/>
            <person name="Toyonaga M."/>
            <person name="Kuroda K."/>
            <person name="Ohashi A."/>
            <person name="Cruz R."/>
            <person name="Yamaguchi T."/>
            <person name="Sekiguchi Y."/>
        </authorList>
    </citation>
    <scope>NUCLEOTIDE SEQUENCE [LARGE SCALE GENOMIC DNA]</scope>
    <source>
        <strain evidence="2">TC1</strain>
    </source>
</reference>
<evidence type="ECO:0000259" key="1">
    <source>
        <dbReference type="PROSITE" id="PS51742"/>
    </source>
</evidence>
<dbReference type="Gene3D" id="3.30.1330.80">
    <property type="entry name" value="Hypothetical protein, similar to alpha- acetolactate decarboxylase, domain 2"/>
    <property type="match status" value="1"/>
</dbReference>
<dbReference type="CDD" id="cd11378">
    <property type="entry name" value="DUF296"/>
    <property type="match status" value="1"/>
</dbReference>
<organism evidence="2">
    <name type="scientific">Flexilinea flocculi</name>
    <dbReference type="NCBI Taxonomy" id="1678840"/>
    <lineage>
        <taxon>Bacteria</taxon>
        <taxon>Bacillati</taxon>
        <taxon>Chloroflexota</taxon>
        <taxon>Anaerolineae</taxon>
        <taxon>Anaerolineales</taxon>
        <taxon>Anaerolineaceae</taxon>
        <taxon>Flexilinea</taxon>
    </lineage>
</organism>
<dbReference type="Pfam" id="PF03479">
    <property type="entry name" value="PCC"/>
    <property type="match status" value="1"/>
</dbReference>
<accession>A0A0K8PB35</accession>
<dbReference type="InterPro" id="IPR005175">
    <property type="entry name" value="PPC_dom"/>
</dbReference>
<gene>
    <name evidence="2" type="ORF">ATC1_12410</name>
</gene>
<dbReference type="SUPFAM" id="SSF117856">
    <property type="entry name" value="AF0104/ALDC/Ptd012-like"/>
    <property type="match status" value="1"/>
</dbReference>
<protein>
    <submittedName>
        <fullName evidence="2">Predicted DNA-binding protein with PD1-like DNA-binding motif</fullName>
    </submittedName>
</protein>
<evidence type="ECO:0000313" key="2">
    <source>
        <dbReference type="EMBL" id="GAP39873.1"/>
    </source>
</evidence>
<feature type="domain" description="PPC" evidence="1">
    <location>
        <begin position="11"/>
        <end position="163"/>
    </location>
</feature>
<dbReference type="PROSITE" id="PS51742">
    <property type="entry name" value="PPC"/>
    <property type="match status" value="1"/>
</dbReference>